<name>A0A3N6P9U3_9CYAN</name>
<keyword evidence="1" id="KW-0812">Transmembrane</keyword>
<keyword evidence="3" id="KW-1185">Reference proteome</keyword>
<evidence type="ECO:0000313" key="3">
    <source>
        <dbReference type="Proteomes" id="UP000269154"/>
    </source>
</evidence>
<dbReference type="Proteomes" id="UP000269154">
    <property type="component" value="Unassembled WGS sequence"/>
</dbReference>
<feature type="transmembrane region" description="Helical" evidence="1">
    <location>
        <begin position="84"/>
        <end position="105"/>
    </location>
</feature>
<keyword evidence="1" id="KW-1133">Transmembrane helix</keyword>
<comment type="caution">
    <text evidence="2">The sequence shown here is derived from an EMBL/GenBank/DDBJ whole genome shotgun (WGS) entry which is preliminary data.</text>
</comment>
<dbReference type="AlphaFoldDB" id="A0A3N6P9U3"/>
<proteinExistence type="predicted"/>
<organism evidence="2 3">
    <name type="scientific">Okeania hirsuta</name>
    <dbReference type="NCBI Taxonomy" id="1458930"/>
    <lineage>
        <taxon>Bacteria</taxon>
        <taxon>Bacillati</taxon>
        <taxon>Cyanobacteriota</taxon>
        <taxon>Cyanophyceae</taxon>
        <taxon>Oscillatoriophycideae</taxon>
        <taxon>Oscillatoriales</taxon>
        <taxon>Microcoleaceae</taxon>
        <taxon>Okeania</taxon>
    </lineage>
</organism>
<dbReference type="EMBL" id="RCBY01000005">
    <property type="protein sequence ID" value="RQH55520.1"/>
    <property type="molecule type" value="Genomic_DNA"/>
</dbReference>
<evidence type="ECO:0000313" key="2">
    <source>
        <dbReference type="EMBL" id="RQH55520.1"/>
    </source>
</evidence>
<dbReference type="RefSeq" id="WP_124144484.1">
    <property type="nucleotide sequence ID" value="NZ_CAWOKI010000022.1"/>
</dbReference>
<reference evidence="2 3" key="1">
    <citation type="journal article" date="2018" name="ACS Chem. Biol.">
        <title>Ketoreductase domain dysfunction expands chemodiversity: malyngamide biosynthesis in the cyanobacterium Okeania hirsuta.</title>
        <authorList>
            <person name="Moss N.A."/>
            <person name="Leao T."/>
            <person name="Rankin M."/>
            <person name="McCullough T.M."/>
            <person name="Qu P."/>
            <person name="Korobeynikov A."/>
            <person name="Smith J.L."/>
            <person name="Gerwick L."/>
            <person name="Gerwick W.H."/>
        </authorList>
    </citation>
    <scope>NUCLEOTIDE SEQUENCE [LARGE SCALE GENOMIC DNA]</scope>
    <source>
        <strain evidence="2 3">PAB10Feb10-1</strain>
    </source>
</reference>
<protein>
    <submittedName>
        <fullName evidence="2">Uncharacterized protein</fullName>
    </submittedName>
</protein>
<feature type="transmembrane region" description="Helical" evidence="1">
    <location>
        <begin position="12"/>
        <end position="33"/>
    </location>
</feature>
<accession>A0A3N6P9U3</accession>
<evidence type="ECO:0000256" key="1">
    <source>
        <dbReference type="SAM" id="Phobius"/>
    </source>
</evidence>
<sequence length="140" mass="15980">MYSNTFFDFPVYTVIQLTLFFSIVLGIIFKDMLEYKLTLWLKNKVSQKQIGYQTPNLITAYLSMTLFIFLSVSASLSIFNIVEWLSIVIGAIVVFPTALLIWVQLGSMFELVESKGIASINIEEYMPEEKKIKSGENANQ</sequence>
<feature type="transmembrane region" description="Helical" evidence="1">
    <location>
        <begin position="54"/>
        <end position="78"/>
    </location>
</feature>
<dbReference type="OrthoDB" id="517257at2"/>
<keyword evidence="1" id="KW-0472">Membrane</keyword>
<gene>
    <name evidence="2" type="ORF">D5R40_01745</name>
</gene>